<comment type="caution">
    <text evidence="1">The sequence shown here is derived from an EMBL/GenBank/DDBJ whole genome shotgun (WGS) entry which is preliminary data.</text>
</comment>
<gene>
    <name evidence="1" type="ORF">MRB53_018873</name>
</gene>
<proteinExistence type="predicted"/>
<dbReference type="Proteomes" id="UP001234297">
    <property type="component" value="Chromosome 5"/>
</dbReference>
<keyword evidence="2" id="KW-1185">Reference proteome</keyword>
<protein>
    <submittedName>
        <fullName evidence="1">Uncharacterized protein</fullName>
    </submittedName>
</protein>
<reference evidence="1 2" key="1">
    <citation type="journal article" date="2022" name="Hortic Res">
        <title>A haplotype resolved chromosomal level avocado genome allows analysis of novel avocado genes.</title>
        <authorList>
            <person name="Nath O."/>
            <person name="Fletcher S.J."/>
            <person name="Hayward A."/>
            <person name="Shaw L.M."/>
            <person name="Masouleh A.K."/>
            <person name="Furtado A."/>
            <person name="Henry R.J."/>
            <person name="Mitter N."/>
        </authorList>
    </citation>
    <scope>NUCLEOTIDE SEQUENCE [LARGE SCALE GENOMIC DNA]</scope>
    <source>
        <strain evidence="2">cv. Hass</strain>
    </source>
</reference>
<accession>A0ACC2MA28</accession>
<evidence type="ECO:0000313" key="1">
    <source>
        <dbReference type="EMBL" id="KAJ8642179.1"/>
    </source>
</evidence>
<evidence type="ECO:0000313" key="2">
    <source>
        <dbReference type="Proteomes" id="UP001234297"/>
    </source>
</evidence>
<name>A0ACC2MA28_PERAE</name>
<dbReference type="EMBL" id="CM056813">
    <property type="protein sequence ID" value="KAJ8642179.1"/>
    <property type="molecule type" value="Genomic_DNA"/>
</dbReference>
<organism evidence="1 2">
    <name type="scientific">Persea americana</name>
    <name type="common">Avocado</name>
    <dbReference type="NCBI Taxonomy" id="3435"/>
    <lineage>
        <taxon>Eukaryota</taxon>
        <taxon>Viridiplantae</taxon>
        <taxon>Streptophyta</taxon>
        <taxon>Embryophyta</taxon>
        <taxon>Tracheophyta</taxon>
        <taxon>Spermatophyta</taxon>
        <taxon>Magnoliopsida</taxon>
        <taxon>Magnoliidae</taxon>
        <taxon>Laurales</taxon>
        <taxon>Lauraceae</taxon>
        <taxon>Persea</taxon>
    </lineage>
</organism>
<sequence>MAAIGTGRRSSFSDQVPAKMATGGNGFKSQKINRTDLVQIFSGKSENSKSFVLAPVSAWQQEQQCYSSSLATLRRQRPASSPVSATNTGHDNAPFFSSSVQLGIETLLLLHFR</sequence>